<comment type="similarity">
    <text evidence="1 7">Belongs to the MICOS complex subunit Mic60 family.</text>
</comment>
<evidence type="ECO:0000256" key="1">
    <source>
        <dbReference type="ARBA" id="ARBA00010877"/>
    </source>
</evidence>
<keyword evidence="5 7" id="KW-0496">Mitochondrion</keyword>
<dbReference type="RefSeq" id="XP_013079325.2">
    <property type="nucleotide sequence ID" value="XM_013223871.2"/>
</dbReference>
<evidence type="ECO:0000256" key="6">
    <source>
        <dbReference type="ARBA" id="ARBA00023136"/>
    </source>
</evidence>
<comment type="subunit">
    <text evidence="7">Component of the mitochondrial contact site and cristae organizing system (MICOS) complex.</text>
</comment>
<keyword evidence="10" id="KW-1185">Reference proteome</keyword>
<dbReference type="KEGG" id="bgt:106065109"/>
<dbReference type="PANTHER" id="PTHR15415:SF7">
    <property type="entry name" value="MICOS COMPLEX SUBUNIT MIC60"/>
    <property type="match status" value="1"/>
</dbReference>
<dbReference type="Proteomes" id="UP001165740">
    <property type="component" value="Chromosome 1"/>
</dbReference>
<feature type="compositionally biased region" description="Pro residues" evidence="9">
    <location>
        <begin position="33"/>
        <end position="42"/>
    </location>
</feature>
<name>A0A9U8EAX1_BIOGL</name>
<evidence type="ECO:0000313" key="11">
    <source>
        <dbReference type="RefSeq" id="XP_013079325.2"/>
    </source>
</evidence>
<proteinExistence type="inferred from homology"/>
<comment type="function">
    <text evidence="7">Component of the MICOS complex, a large protein complex of the mitochondrial inner membrane that plays crucial roles in the maintenance of crista junctions, inner membrane architecture, and formation of contact sites to the outer membrane.</text>
</comment>
<feature type="region of interest" description="Disordered" evidence="9">
    <location>
        <begin position="17"/>
        <end position="45"/>
    </location>
</feature>
<dbReference type="OMA" id="HAHRHID"/>
<evidence type="ECO:0000256" key="3">
    <source>
        <dbReference type="ARBA" id="ARBA00022792"/>
    </source>
</evidence>
<keyword evidence="2 7" id="KW-0812">Transmembrane</keyword>
<dbReference type="OrthoDB" id="10261039at2759"/>
<evidence type="ECO:0000256" key="8">
    <source>
        <dbReference type="SAM" id="Coils"/>
    </source>
</evidence>
<evidence type="ECO:0000256" key="9">
    <source>
        <dbReference type="SAM" id="MobiDB-lite"/>
    </source>
</evidence>
<reference evidence="11" key="1">
    <citation type="submission" date="2025-08" db="UniProtKB">
        <authorList>
            <consortium name="RefSeq"/>
        </authorList>
    </citation>
    <scope>IDENTIFICATION</scope>
</reference>
<evidence type="ECO:0000256" key="5">
    <source>
        <dbReference type="ARBA" id="ARBA00023128"/>
    </source>
</evidence>
<dbReference type="GO" id="GO:0042407">
    <property type="term" value="P:cristae formation"/>
    <property type="evidence" value="ECO:0007669"/>
    <property type="project" value="TreeGrafter"/>
</dbReference>
<evidence type="ECO:0000256" key="2">
    <source>
        <dbReference type="ARBA" id="ARBA00022692"/>
    </source>
</evidence>
<evidence type="ECO:0000313" key="10">
    <source>
        <dbReference type="Proteomes" id="UP001165740"/>
    </source>
</evidence>
<feature type="transmembrane region" description="Helical" evidence="7">
    <location>
        <begin position="51"/>
        <end position="72"/>
    </location>
</feature>
<dbReference type="PANTHER" id="PTHR15415">
    <property type="entry name" value="MITOFILIN"/>
    <property type="match status" value="1"/>
</dbReference>
<evidence type="ECO:0000256" key="7">
    <source>
        <dbReference type="RuleBase" id="RU363000"/>
    </source>
</evidence>
<protein>
    <recommendedName>
        <fullName evidence="7">MICOS complex subunit MIC60</fullName>
    </recommendedName>
    <alternativeName>
        <fullName evidence="7">Mitofilin</fullName>
    </alternativeName>
</protein>
<evidence type="ECO:0000256" key="4">
    <source>
        <dbReference type="ARBA" id="ARBA00022989"/>
    </source>
</evidence>
<accession>A0A9U8EAX1</accession>
<organism evidence="10 11">
    <name type="scientific">Biomphalaria glabrata</name>
    <name type="common">Bloodfluke planorb</name>
    <name type="synonym">Freshwater snail</name>
    <dbReference type="NCBI Taxonomy" id="6526"/>
    <lineage>
        <taxon>Eukaryota</taxon>
        <taxon>Metazoa</taxon>
        <taxon>Spiralia</taxon>
        <taxon>Lophotrochozoa</taxon>
        <taxon>Mollusca</taxon>
        <taxon>Gastropoda</taxon>
        <taxon>Heterobranchia</taxon>
        <taxon>Euthyneura</taxon>
        <taxon>Panpulmonata</taxon>
        <taxon>Hygrophila</taxon>
        <taxon>Lymnaeoidea</taxon>
        <taxon>Planorbidae</taxon>
        <taxon>Biomphalaria</taxon>
    </lineage>
</organism>
<dbReference type="AlphaFoldDB" id="A0A9U8EAX1"/>
<keyword evidence="8" id="KW-0175">Coiled coil</keyword>
<dbReference type="Pfam" id="PF09731">
    <property type="entry name" value="Mitofilin"/>
    <property type="match status" value="1"/>
</dbReference>
<keyword evidence="6 7" id="KW-0472">Membrane</keyword>
<gene>
    <name evidence="11" type="primary">LOC106065109</name>
</gene>
<keyword evidence="3 7" id="KW-0999">Mitochondrion inner membrane</keyword>
<dbReference type="InterPro" id="IPR019133">
    <property type="entry name" value="MIC60"/>
</dbReference>
<sequence length="784" mass="88678">MWRTRTTSQTRQIVSAAKRHLATESTPPVKSTVPPPIPPQSQPPKTSGFRLFKFLGFGLPIAATSLLGYVWYDPNFRKQLEANIPYAKELLGNILPEEKEEKTKDRDKTPDFPMVLEKATKLNVQENQVQVSQSETKMGLFEVSCTAQCISSKSESFMNDSDSFQRTNSNTNSDLYASYIAPSVDRKHAEYSQSKDSFEAKPAVQTQSCHAFQLQPLNKPESETVEAPSIKETPVTLPEEKKSKIDPRVVDAQIKKKEDDEKADNAALEVVIHKLMTNSQNLTEMAVQAQRDLASSISNHTKLLKQAMDDSSDILGKDAQWEAVSIAHTEKEQAMIKANDLAVESKKSIEKLREVLAESKKNQVTKQNPAILPASKKVSSLLRELSDATTQVRQAEAESNVMQKYKDLVEKGKKQFQKELESLLPDVKIGSGKKLTEDELNALIAHAHRRIEQLQKQIAEQLAMERQRLSLALEAQRQEDLKITKAAVAEEHLRLQEEFDVEKQKMEMEYLMKIESEVRKQLARQAAAHSDHLKDVLSVQQQQLNKEFSRELQTKLLEQREKFQSEVVAWIGRLKGIEAALEARADSEKLARFAQNLWLACISLNSAIQFGDDNNSETVPLRKRIEAILNSSNKHPFVMTVANTIPVQALDTGISTEEKLRLRFFRVSKICRRLGLIREPNTSLYKYLISYLHSMFVFDNIVATSENDVIDLSSMDNYALLAHAQYWMERGNLNIALRFMCQLTGEPRRAASDWINEARLLLETRQSAHALTAYASATGLAHTF</sequence>
<dbReference type="GO" id="GO:0061617">
    <property type="term" value="C:MICOS complex"/>
    <property type="evidence" value="ECO:0007669"/>
    <property type="project" value="TreeGrafter"/>
</dbReference>
<feature type="coiled-coil region" evidence="8">
    <location>
        <begin position="342"/>
        <end position="398"/>
    </location>
</feature>
<keyword evidence="4 7" id="KW-1133">Transmembrane helix</keyword>
<feature type="coiled-coil region" evidence="8">
    <location>
        <begin position="437"/>
        <end position="479"/>
    </location>
</feature>
<comment type="subcellular location">
    <subcellularLocation>
        <location evidence="7">Mitochondrion inner membrane</location>
        <topology evidence="7">Single-pass membrane protein</topology>
    </subcellularLocation>
</comment>
<dbReference type="GeneID" id="106065109"/>